<keyword evidence="1" id="KW-0732">Signal</keyword>
<dbReference type="Proteomes" id="UP000283928">
    <property type="component" value="Unassembled WGS sequence"/>
</dbReference>
<evidence type="ECO:0000256" key="1">
    <source>
        <dbReference type="SAM" id="SignalP"/>
    </source>
</evidence>
<evidence type="ECO:0000313" key="3">
    <source>
        <dbReference type="Proteomes" id="UP000283928"/>
    </source>
</evidence>
<dbReference type="EMBL" id="QSKO01000042">
    <property type="protein sequence ID" value="RHE69269.1"/>
    <property type="molecule type" value="Genomic_DNA"/>
</dbReference>
<feature type="chain" id="PRO_5019570092" evidence="1">
    <location>
        <begin position="25"/>
        <end position="83"/>
    </location>
</feature>
<protein>
    <submittedName>
        <fullName evidence="2">Uncharacterized protein</fullName>
    </submittedName>
</protein>
<reference evidence="2 3" key="1">
    <citation type="submission" date="2018-08" db="EMBL/GenBank/DDBJ databases">
        <title>A genome reference for cultivated species of the human gut microbiota.</title>
        <authorList>
            <person name="Zou Y."/>
            <person name="Xue W."/>
            <person name="Luo G."/>
        </authorList>
    </citation>
    <scope>NUCLEOTIDE SEQUENCE [LARGE SCALE GENOMIC DNA]</scope>
    <source>
        <strain evidence="2 3">AM27-32LB</strain>
    </source>
</reference>
<sequence length="83" mass="9036">MIKSTVIKLFISALVATTPVPTTAYTSTGIYYADSQTVVDASGEEWCYDTELEDSTPVIITFDSQGTDSRYDDVVTSVTPINE</sequence>
<gene>
    <name evidence="2" type="ORF">DW723_16895</name>
</gene>
<proteinExistence type="predicted"/>
<comment type="caution">
    <text evidence="2">The sequence shown here is derived from an EMBL/GenBank/DDBJ whole genome shotgun (WGS) entry which is preliminary data.</text>
</comment>
<name>A0A414K5H1_9FIRM</name>
<dbReference type="RefSeq" id="WP_151190461.1">
    <property type="nucleotide sequence ID" value="NZ_JAQEBC010000002.1"/>
</dbReference>
<feature type="signal peptide" evidence="1">
    <location>
        <begin position="1"/>
        <end position="24"/>
    </location>
</feature>
<organism evidence="2 3">
    <name type="scientific">Blautia obeum</name>
    <dbReference type="NCBI Taxonomy" id="40520"/>
    <lineage>
        <taxon>Bacteria</taxon>
        <taxon>Bacillati</taxon>
        <taxon>Bacillota</taxon>
        <taxon>Clostridia</taxon>
        <taxon>Lachnospirales</taxon>
        <taxon>Lachnospiraceae</taxon>
        <taxon>Blautia</taxon>
    </lineage>
</organism>
<dbReference type="AlphaFoldDB" id="A0A414K5H1"/>
<evidence type="ECO:0000313" key="2">
    <source>
        <dbReference type="EMBL" id="RHE69269.1"/>
    </source>
</evidence>
<accession>A0A414K5H1</accession>